<dbReference type="InterPro" id="IPR013320">
    <property type="entry name" value="ConA-like_dom_sf"/>
</dbReference>
<dbReference type="Gene3D" id="2.60.120.200">
    <property type="match status" value="1"/>
</dbReference>
<sequence length="278" mass="31395">MNHINKSMIKKVFLIGLSTFLILIYVGCENSEDQTVATFSNLVLEDEFDTDGVIDSSIWTYDIGTGQNGWGNNELQYYTDRPENVTVQNGVLIITARQEQFNGSGYTSARIKTEGLFEQAYGRFEARIRVPYGQGMWPAFWLLGNNCNDPGFTWPQCGEIDIMEFRGQEPTVIHGSVHGPGYSAGNAITKSYTLENDRFDTGFHVYGIEWAPDYVNFYVDDVLYNQITKADVTGEWVLDHPFYIIINLAVGGSFVGSPNSETVFPQNMLVDYVRVYKK</sequence>
<keyword evidence="3" id="KW-0326">Glycosidase</keyword>
<dbReference type="PANTHER" id="PTHR10963">
    <property type="entry name" value="GLYCOSYL HYDROLASE-RELATED"/>
    <property type="match status" value="1"/>
</dbReference>
<dbReference type="SUPFAM" id="SSF49899">
    <property type="entry name" value="Concanavalin A-like lectins/glucanases"/>
    <property type="match status" value="1"/>
</dbReference>
<comment type="similarity">
    <text evidence="1">Belongs to the glycosyl hydrolase 16 family.</text>
</comment>
<proteinExistence type="inferred from homology"/>
<accession>A0ABM9P5G3</accession>
<dbReference type="Pfam" id="PF00722">
    <property type="entry name" value="Glyco_hydro_16"/>
    <property type="match status" value="1"/>
</dbReference>
<dbReference type="PROSITE" id="PS51762">
    <property type="entry name" value="GH16_2"/>
    <property type="match status" value="1"/>
</dbReference>
<organism evidence="3 4">
    <name type="scientific">Tenacibaculum platacis</name>
    <dbReference type="NCBI Taxonomy" id="3137852"/>
    <lineage>
        <taxon>Bacteria</taxon>
        <taxon>Pseudomonadati</taxon>
        <taxon>Bacteroidota</taxon>
        <taxon>Flavobacteriia</taxon>
        <taxon>Flavobacteriales</taxon>
        <taxon>Flavobacteriaceae</taxon>
        <taxon>Tenacibaculum</taxon>
    </lineage>
</organism>
<dbReference type="InterPro" id="IPR050546">
    <property type="entry name" value="Glycosyl_Hydrlase_16"/>
</dbReference>
<dbReference type="CDD" id="cd08023">
    <property type="entry name" value="GH16_laminarinase_like"/>
    <property type="match status" value="1"/>
</dbReference>
<dbReference type="Proteomes" id="UP001497416">
    <property type="component" value="Unassembled WGS sequence"/>
</dbReference>
<dbReference type="EMBL" id="CAXIXY010000008">
    <property type="protein sequence ID" value="CAL2093839.1"/>
    <property type="molecule type" value="Genomic_DNA"/>
</dbReference>
<dbReference type="InterPro" id="IPR000757">
    <property type="entry name" value="Beta-glucanase-like"/>
</dbReference>
<reference evidence="3 4" key="1">
    <citation type="submission" date="2024-05" db="EMBL/GenBank/DDBJ databases">
        <authorList>
            <person name="Duchaud E."/>
        </authorList>
    </citation>
    <scope>NUCLEOTIDE SEQUENCE [LARGE SCALE GENOMIC DNA]</scope>
    <source>
        <strain evidence="3">Ena-SAMPLE-TAB-13-05-2024-13:56:06:370-140302</strain>
    </source>
</reference>
<dbReference type="RefSeq" id="WP_348713700.1">
    <property type="nucleotide sequence ID" value="NZ_CAXIXW010000017.1"/>
</dbReference>
<keyword evidence="4" id="KW-1185">Reference proteome</keyword>
<name>A0ABM9P5G3_9FLAO</name>
<dbReference type="PANTHER" id="PTHR10963:SF55">
    <property type="entry name" value="GLYCOSIDE HYDROLASE FAMILY 16 PROTEIN"/>
    <property type="match status" value="1"/>
</dbReference>
<evidence type="ECO:0000259" key="2">
    <source>
        <dbReference type="PROSITE" id="PS51762"/>
    </source>
</evidence>
<dbReference type="EC" id="3.2.1.73" evidence="3"/>
<gene>
    <name evidence="3" type="primary">bglA</name>
    <name evidence="3" type="ORF">T190607A01A_60026</name>
</gene>
<evidence type="ECO:0000313" key="3">
    <source>
        <dbReference type="EMBL" id="CAL2093839.1"/>
    </source>
</evidence>
<keyword evidence="3" id="KW-0378">Hydrolase</keyword>
<feature type="domain" description="GH16" evidence="2">
    <location>
        <begin position="37"/>
        <end position="278"/>
    </location>
</feature>
<comment type="caution">
    <text evidence="3">The sequence shown here is derived from an EMBL/GenBank/DDBJ whole genome shotgun (WGS) entry which is preliminary data.</text>
</comment>
<dbReference type="GO" id="GO:0042972">
    <property type="term" value="F:licheninase activity"/>
    <property type="evidence" value="ECO:0007669"/>
    <property type="project" value="UniProtKB-EC"/>
</dbReference>
<protein>
    <submittedName>
        <fullName evidence="3">Beta-glucanase</fullName>
        <ecNumber evidence="3">3.2.1.73</ecNumber>
    </submittedName>
</protein>
<evidence type="ECO:0000256" key="1">
    <source>
        <dbReference type="ARBA" id="ARBA00006865"/>
    </source>
</evidence>
<evidence type="ECO:0000313" key="4">
    <source>
        <dbReference type="Proteomes" id="UP001497416"/>
    </source>
</evidence>